<accession>A0ACB0XL15</accession>
<sequence>MKLNDAERPTLLRTLGERIGEVFISVFYFKFNFQTVINRKNYFRTKIPAFSIGSGSFVTVRDFLIHCFQL</sequence>
<gene>
    <name evidence="1" type="ORF">MENTE1834_LOCUS584</name>
</gene>
<dbReference type="Proteomes" id="UP001497535">
    <property type="component" value="Unassembled WGS sequence"/>
</dbReference>
<evidence type="ECO:0000313" key="1">
    <source>
        <dbReference type="EMBL" id="CAK5006757.1"/>
    </source>
</evidence>
<proteinExistence type="predicted"/>
<reference evidence="1" key="1">
    <citation type="submission" date="2023-11" db="EMBL/GenBank/DDBJ databases">
        <authorList>
            <person name="Poullet M."/>
        </authorList>
    </citation>
    <scope>NUCLEOTIDE SEQUENCE</scope>
    <source>
        <strain evidence="1">E1834</strain>
    </source>
</reference>
<organism evidence="1 2">
    <name type="scientific">Meloidogyne enterolobii</name>
    <name type="common">Root-knot nematode worm</name>
    <name type="synonym">Meloidogyne mayaguensis</name>
    <dbReference type="NCBI Taxonomy" id="390850"/>
    <lineage>
        <taxon>Eukaryota</taxon>
        <taxon>Metazoa</taxon>
        <taxon>Ecdysozoa</taxon>
        <taxon>Nematoda</taxon>
        <taxon>Chromadorea</taxon>
        <taxon>Rhabditida</taxon>
        <taxon>Tylenchina</taxon>
        <taxon>Tylenchomorpha</taxon>
        <taxon>Tylenchoidea</taxon>
        <taxon>Meloidogynidae</taxon>
        <taxon>Meloidogyninae</taxon>
        <taxon>Meloidogyne</taxon>
    </lineage>
</organism>
<protein>
    <submittedName>
        <fullName evidence="1">Uncharacterized protein</fullName>
    </submittedName>
</protein>
<comment type="caution">
    <text evidence="1">The sequence shown here is derived from an EMBL/GenBank/DDBJ whole genome shotgun (WGS) entry which is preliminary data.</text>
</comment>
<dbReference type="EMBL" id="CAVMJV010000001">
    <property type="protein sequence ID" value="CAK5006757.1"/>
    <property type="molecule type" value="Genomic_DNA"/>
</dbReference>
<evidence type="ECO:0000313" key="2">
    <source>
        <dbReference type="Proteomes" id="UP001497535"/>
    </source>
</evidence>
<keyword evidence="2" id="KW-1185">Reference proteome</keyword>
<name>A0ACB0XL15_MELEN</name>